<name>A0A1H9CXJ0_9GAMM</name>
<evidence type="ECO:0000313" key="5">
    <source>
        <dbReference type="EMBL" id="SEQ05313.1"/>
    </source>
</evidence>
<keyword evidence="2 5" id="KW-0238">DNA-binding</keyword>
<dbReference type="PROSITE" id="PS00041">
    <property type="entry name" value="HTH_ARAC_FAMILY_1"/>
    <property type="match status" value="1"/>
</dbReference>
<dbReference type="CDD" id="cd03136">
    <property type="entry name" value="GATase1_AraC_ArgR_like"/>
    <property type="match status" value="1"/>
</dbReference>
<dbReference type="OrthoDB" id="6057514at2"/>
<reference evidence="6" key="1">
    <citation type="submission" date="2016-10" db="EMBL/GenBank/DDBJ databases">
        <authorList>
            <person name="Varghese N."/>
            <person name="Submissions S."/>
        </authorList>
    </citation>
    <scope>NUCLEOTIDE SEQUENCE [LARGE SCALE GENOMIC DNA]</scope>
    <source>
        <strain evidence="6">DSM 18887</strain>
    </source>
</reference>
<dbReference type="EMBL" id="FOGB01000001">
    <property type="protein sequence ID" value="SEQ05313.1"/>
    <property type="molecule type" value="Genomic_DNA"/>
</dbReference>
<gene>
    <name evidence="5" type="ORF">SAMN03080615_00193</name>
</gene>
<dbReference type="PANTHER" id="PTHR43280:SF2">
    <property type="entry name" value="HTH-TYPE TRANSCRIPTIONAL REGULATOR EXSA"/>
    <property type="match status" value="1"/>
</dbReference>
<dbReference type="InterPro" id="IPR018060">
    <property type="entry name" value="HTH_AraC"/>
</dbReference>
<dbReference type="GO" id="GO:0003700">
    <property type="term" value="F:DNA-binding transcription factor activity"/>
    <property type="evidence" value="ECO:0007669"/>
    <property type="project" value="InterPro"/>
</dbReference>
<dbReference type="Proteomes" id="UP000198749">
    <property type="component" value="Unassembled WGS sequence"/>
</dbReference>
<feature type="domain" description="HTH araC/xylS-type" evidence="4">
    <location>
        <begin position="267"/>
        <end position="365"/>
    </location>
</feature>
<sequence length="371" mass="41531">MLKHIDHTDSTETVLPGAFRSVAQENKKEFSHLWREANRAFLPFDEVDTQIRRVCFILPEHFSMLSFTAAVDALVTANLVHTGPLFSFETYAAGDATVRSDLGIEISTDGGLSDLKSCRLDKYDLIVLCGGYRCSMTENHQLSNILRSAAKNDIIFAGIWNGAIPLAYAGLMDNLNCALHPDNHAFMRERFQKVSVTGNILEIESQVVTSAGPASALEMMLQLIGRLKGRAIMRAIREILSCDQVVDPGNTRLLSIEENPVMPQNLLEIIQLMRANIDDPLSMDDLVACLGISRRQIERLFQNYLQTSPGRYYLELRVTYARRLLLQSNASVTDVAIASGFVTSSHFSNCFKDYFGLSPSQLRERFRKNLS</sequence>
<evidence type="ECO:0000259" key="4">
    <source>
        <dbReference type="PROSITE" id="PS01124"/>
    </source>
</evidence>
<dbReference type="InterPro" id="IPR009057">
    <property type="entry name" value="Homeodomain-like_sf"/>
</dbReference>
<dbReference type="AlphaFoldDB" id="A0A1H9CXJ0"/>
<keyword evidence="1" id="KW-0805">Transcription regulation</keyword>
<dbReference type="Gene3D" id="1.10.10.60">
    <property type="entry name" value="Homeodomain-like"/>
    <property type="match status" value="1"/>
</dbReference>
<evidence type="ECO:0000256" key="1">
    <source>
        <dbReference type="ARBA" id="ARBA00023015"/>
    </source>
</evidence>
<dbReference type="PROSITE" id="PS01124">
    <property type="entry name" value="HTH_ARAC_FAMILY_2"/>
    <property type="match status" value="1"/>
</dbReference>
<dbReference type="STRING" id="355243.SAMN03080615_00193"/>
<dbReference type="PRINTS" id="PR00032">
    <property type="entry name" value="HTHARAC"/>
</dbReference>
<dbReference type="Pfam" id="PF01965">
    <property type="entry name" value="DJ-1_PfpI"/>
    <property type="match status" value="1"/>
</dbReference>
<proteinExistence type="predicted"/>
<dbReference type="InterPro" id="IPR018062">
    <property type="entry name" value="HTH_AraC-typ_CS"/>
</dbReference>
<dbReference type="Pfam" id="PF12833">
    <property type="entry name" value="HTH_18"/>
    <property type="match status" value="1"/>
</dbReference>
<dbReference type="SMART" id="SM00342">
    <property type="entry name" value="HTH_ARAC"/>
    <property type="match status" value="1"/>
</dbReference>
<organism evidence="5 6">
    <name type="scientific">Amphritea atlantica</name>
    <dbReference type="NCBI Taxonomy" id="355243"/>
    <lineage>
        <taxon>Bacteria</taxon>
        <taxon>Pseudomonadati</taxon>
        <taxon>Pseudomonadota</taxon>
        <taxon>Gammaproteobacteria</taxon>
        <taxon>Oceanospirillales</taxon>
        <taxon>Oceanospirillaceae</taxon>
        <taxon>Amphritea</taxon>
    </lineage>
</organism>
<dbReference type="SUPFAM" id="SSF46689">
    <property type="entry name" value="Homeodomain-like"/>
    <property type="match status" value="2"/>
</dbReference>
<evidence type="ECO:0000256" key="2">
    <source>
        <dbReference type="ARBA" id="ARBA00023125"/>
    </source>
</evidence>
<protein>
    <submittedName>
        <fullName evidence="5">Transcriptional regulator GlxA family, contains an amidase domain and an AraC-type DNA-binding HTH domain</fullName>
    </submittedName>
</protein>
<dbReference type="Gene3D" id="3.40.50.880">
    <property type="match status" value="1"/>
</dbReference>
<dbReference type="InterPro" id="IPR020449">
    <property type="entry name" value="Tscrpt_reg_AraC-type_HTH"/>
</dbReference>
<evidence type="ECO:0000313" key="6">
    <source>
        <dbReference type="Proteomes" id="UP000198749"/>
    </source>
</evidence>
<keyword evidence="3" id="KW-0804">Transcription</keyword>
<dbReference type="InterPro" id="IPR029062">
    <property type="entry name" value="Class_I_gatase-like"/>
</dbReference>
<keyword evidence="6" id="KW-1185">Reference proteome</keyword>
<dbReference type="InterPro" id="IPR002818">
    <property type="entry name" value="DJ-1/PfpI"/>
</dbReference>
<dbReference type="GO" id="GO:0043565">
    <property type="term" value="F:sequence-specific DNA binding"/>
    <property type="evidence" value="ECO:0007669"/>
    <property type="project" value="InterPro"/>
</dbReference>
<evidence type="ECO:0000256" key="3">
    <source>
        <dbReference type="ARBA" id="ARBA00023163"/>
    </source>
</evidence>
<dbReference type="SUPFAM" id="SSF52317">
    <property type="entry name" value="Class I glutamine amidotransferase-like"/>
    <property type="match status" value="1"/>
</dbReference>
<dbReference type="PANTHER" id="PTHR43280">
    <property type="entry name" value="ARAC-FAMILY TRANSCRIPTIONAL REGULATOR"/>
    <property type="match status" value="1"/>
</dbReference>
<accession>A0A1H9CXJ0</accession>